<reference evidence="2" key="1">
    <citation type="journal article" date="2023" name="Mol. Phylogenet. Evol.">
        <title>Genome-scale phylogeny and comparative genomics of the fungal order Sordariales.</title>
        <authorList>
            <person name="Hensen N."/>
            <person name="Bonometti L."/>
            <person name="Westerberg I."/>
            <person name="Brannstrom I.O."/>
            <person name="Guillou S."/>
            <person name="Cros-Aarteil S."/>
            <person name="Calhoun S."/>
            <person name="Haridas S."/>
            <person name="Kuo A."/>
            <person name="Mondo S."/>
            <person name="Pangilinan J."/>
            <person name="Riley R."/>
            <person name="LaButti K."/>
            <person name="Andreopoulos B."/>
            <person name="Lipzen A."/>
            <person name="Chen C."/>
            <person name="Yan M."/>
            <person name="Daum C."/>
            <person name="Ng V."/>
            <person name="Clum A."/>
            <person name="Steindorff A."/>
            <person name="Ohm R.A."/>
            <person name="Martin F."/>
            <person name="Silar P."/>
            <person name="Natvig D.O."/>
            <person name="Lalanne C."/>
            <person name="Gautier V."/>
            <person name="Ament-Velasquez S.L."/>
            <person name="Kruys A."/>
            <person name="Hutchinson M.I."/>
            <person name="Powell A.J."/>
            <person name="Barry K."/>
            <person name="Miller A.N."/>
            <person name="Grigoriev I.V."/>
            <person name="Debuchy R."/>
            <person name="Gladieux P."/>
            <person name="Hiltunen Thoren M."/>
            <person name="Johannesson H."/>
        </authorList>
    </citation>
    <scope>NUCLEOTIDE SEQUENCE</scope>
    <source>
        <strain evidence="2">CBS 103.79</strain>
    </source>
</reference>
<dbReference type="EMBL" id="MU856066">
    <property type="protein sequence ID" value="KAK3897800.1"/>
    <property type="molecule type" value="Genomic_DNA"/>
</dbReference>
<comment type="caution">
    <text evidence="2">The sequence shown here is derived from an EMBL/GenBank/DDBJ whole genome shotgun (WGS) entry which is preliminary data.</text>
</comment>
<protein>
    <recommendedName>
        <fullName evidence="1">F-box domain-containing protein</fullName>
    </recommendedName>
</protein>
<dbReference type="PROSITE" id="PS50181">
    <property type="entry name" value="FBOX"/>
    <property type="match status" value="1"/>
</dbReference>
<reference evidence="2" key="2">
    <citation type="submission" date="2023-05" db="EMBL/GenBank/DDBJ databases">
        <authorList>
            <consortium name="Lawrence Berkeley National Laboratory"/>
            <person name="Steindorff A."/>
            <person name="Hensen N."/>
            <person name="Bonometti L."/>
            <person name="Westerberg I."/>
            <person name="Brannstrom I.O."/>
            <person name="Guillou S."/>
            <person name="Cros-Aarteil S."/>
            <person name="Calhoun S."/>
            <person name="Haridas S."/>
            <person name="Kuo A."/>
            <person name="Mondo S."/>
            <person name="Pangilinan J."/>
            <person name="Riley R."/>
            <person name="Labutti K."/>
            <person name="Andreopoulos B."/>
            <person name="Lipzen A."/>
            <person name="Chen C."/>
            <person name="Yanf M."/>
            <person name="Daum C."/>
            <person name="Ng V."/>
            <person name="Clum A."/>
            <person name="Ohm R."/>
            <person name="Martin F."/>
            <person name="Silar P."/>
            <person name="Natvig D."/>
            <person name="Lalanne C."/>
            <person name="Gautier V."/>
            <person name="Ament-Velasquez S.L."/>
            <person name="Kruys A."/>
            <person name="Hutchinson M.I."/>
            <person name="Powell A.J."/>
            <person name="Barry K."/>
            <person name="Miller A.N."/>
            <person name="Grigoriev I.V."/>
            <person name="Debuchy R."/>
            <person name="Gladieux P."/>
            <person name="Thoren M.H."/>
            <person name="Johannesson H."/>
        </authorList>
    </citation>
    <scope>NUCLEOTIDE SEQUENCE</scope>
    <source>
        <strain evidence="2">CBS 103.79</strain>
    </source>
</reference>
<accession>A0AAN6RP39</accession>
<dbReference type="SUPFAM" id="SSF81383">
    <property type="entry name" value="F-box domain"/>
    <property type="match status" value="1"/>
</dbReference>
<name>A0AAN6RP39_9PEZI</name>
<organism evidence="2 3">
    <name type="scientific">Staphylotrichum tortipilum</name>
    <dbReference type="NCBI Taxonomy" id="2831512"/>
    <lineage>
        <taxon>Eukaryota</taxon>
        <taxon>Fungi</taxon>
        <taxon>Dikarya</taxon>
        <taxon>Ascomycota</taxon>
        <taxon>Pezizomycotina</taxon>
        <taxon>Sordariomycetes</taxon>
        <taxon>Sordariomycetidae</taxon>
        <taxon>Sordariales</taxon>
        <taxon>Chaetomiaceae</taxon>
        <taxon>Staphylotrichum</taxon>
    </lineage>
</organism>
<evidence type="ECO:0000313" key="2">
    <source>
        <dbReference type="EMBL" id="KAK3897800.1"/>
    </source>
</evidence>
<dbReference type="InterPro" id="IPR036047">
    <property type="entry name" value="F-box-like_dom_sf"/>
</dbReference>
<dbReference type="InterPro" id="IPR001810">
    <property type="entry name" value="F-box_dom"/>
</dbReference>
<feature type="domain" description="F-box" evidence="1">
    <location>
        <begin position="62"/>
        <end position="108"/>
    </location>
</feature>
<gene>
    <name evidence="2" type="ORF">C8A05DRAFT_38625</name>
</gene>
<keyword evidence="3" id="KW-1185">Reference proteome</keyword>
<sequence length="348" mass="38052">MASTTTSPQPATAPLDTSTLLSLTSYSRLSHPLPSVTIHPSQHETIRPSLLHTLGQSQTYALGNLSRLPFEIVSMIALELDVSSAFRLSHVNRTARELLSSVREFRHLRKHAVEAMCVLLRTGAAGYVSVSALYNTLTTRDCGLCGAFGGFLFLPNATRCCLTCVASAPETRVGYLSRVADASGITTRELKKSRRMPLVNTLPDSRRCLVAAEHAVEVIKASGVEEEEAKAAVARWPDSLTLRFQAATSLPYLDRWSGEAEAGLSCKGCQLAFEGDFSDHHLELRDRFYSREGFVEHVGECSAAGKLLAARQEGKGEVKEPTWTGLGRAFTAPCGQRRRSFVEEDHEE</sequence>
<dbReference type="Pfam" id="PF00646">
    <property type="entry name" value="F-box"/>
    <property type="match status" value="1"/>
</dbReference>
<dbReference type="Proteomes" id="UP001303889">
    <property type="component" value="Unassembled WGS sequence"/>
</dbReference>
<evidence type="ECO:0000313" key="3">
    <source>
        <dbReference type="Proteomes" id="UP001303889"/>
    </source>
</evidence>
<evidence type="ECO:0000259" key="1">
    <source>
        <dbReference type="PROSITE" id="PS50181"/>
    </source>
</evidence>
<dbReference type="AlphaFoldDB" id="A0AAN6RP39"/>
<proteinExistence type="predicted"/>